<comment type="caution">
    <text evidence="1">The sequence shown here is derived from an EMBL/GenBank/DDBJ whole genome shotgun (WGS) entry which is preliminary data.</text>
</comment>
<proteinExistence type="predicted"/>
<evidence type="ECO:0000313" key="1">
    <source>
        <dbReference type="EMBL" id="KAK8766835.1"/>
    </source>
</evidence>
<organism evidence="1 2">
    <name type="scientific">Amblyomma americanum</name>
    <name type="common">Lone star tick</name>
    <dbReference type="NCBI Taxonomy" id="6943"/>
    <lineage>
        <taxon>Eukaryota</taxon>
        <taxon>Metazoa</taxon>
        <taxon>Ecdysozoa</taxon>
        <taxon>Arthropoda</taxon>
        <taxon>Chelicerata</taxon>
        <taxon>Arachnida</taxon>
        <taxon>Acari</taxon>
        <taxon>Parasitiformes</taxon>
        <taxon>Ixodida</taxon>
        <taxon>Ixodoidea</taxon>
        <taxon>Ixodidae</taxon>
        <taxon>Amblyomminae</taxon>
        <taxon>Amblyomma</taxon>
    </lineage>
</organism>
<keyword evidence="2" id="KW-1185">Reference proteome</keyword>
<dbReference type="Proteomes" id="UP001321473">
    <property type="component" value="Unassembled WGS sequence"/>
</dbReference>
<dbReference type="InterPro" id="IPR027309">
    <property type="entry name" value="P2X_extracellular_dom_sf"/>
</dbReference>
<protein>
    <submittedName>
        <fullName evidence="1">Uncharacterized protein</fullName>
    </submittedName>
</protein>
<evidence type="ECO:0000313" key="2">
    <source>
        <dbReference type="Proteomes" id="UP001321473"/>
    </source>
</evidence>
<dbReference type="EMBL" id="JARKHS020025956">
    <property type="protein sequence ID" value="KAK8766835.1"/>
    <property type="molecule type" value="Genomic_DNA"/>
</dbReference>
<dbReference type="Gene3D" id="2.60.490.10">
    <property type="entry name" value="atp-gated p2x4 ion channel domain"/>
    <property type="match status" value="1"/>
</dbReference>
<reference evidence="1 2" key="1">
    <citation type="journal article" date="2023" name="Arcadia Sci">
        <title>De novo assembly of a long-read Amblyomma americanum tick genome.</title>
        <authorList>
            <person name="Chou S."/>
            <person name="Poskanzer K.E."/>
            <person name="Rollins M."/>
            <person name="Thuy-Boun P.S."/>
        </authorList>
    </citation>
    <scope>NUCLEOTIDE SEQUENCE [LARGE SCALE GENOMIC DNA]</scope>
    <source>
        <strain evidence="1">F_SG_1</strain>
        <tissue evidence="1">Salivary glands</tissue>
    </source>
</reference>
<gene>
    <name evidence="1" type="ORF">V5799_006386</name>
</gene>
<sequence length="67" mass="7600">MIIEKGYQRYGSCTSATTVKVKGVVSTEFLPEDAFDPELEETWHYRRVWDTEDVVVPPHVRASASAL</sequence>
<dbReference type="AlphaFoldDB" id="A0AAQ4DWJ5"/>
<accession>A0AAQ4DWJ5</accession>
<name>A0AAQ4DWJ5_AMBAM</name>